<dbReference type="Pfam" id="PF11160">
    <property type="entry name" value="Hva1_TUDOR"/>
    <property type="match status" value="1"/>
</dbReference>
<accession>A0A0D0BG82</accession>
<evidence type="ECO:0000256" key="1">
    <source>
        <dbReference type="SAM" id="MobiDB-lite"/>
    </source>
</evidence>
<proteinExistence type="predicted"/>
<gene>
    <name evidence="3" type="ORF">GYMLUDRAFT_242532</name>
</gene>
<evidence type="ECO:0000259" key="2">
    <source>
        <dbReference type="Pfam" id="PF11160"/>
    </source>
</evidence>
<dbReference type="EMBL" id="KN834766">
    <property type="protein sequence ID" value="KIK62900.1"/>
    <property type="molecule type" value="Genomic_DNA"/>
</dbReference>
<evidence type="ECO:0000313" key="3">
    <source>
        <dbReference type="EMBL" id="KIK62900.1"/>
    </source>
</evidence>
<evidence type="ECO:0000313" key="4">
    <source>
        <dbReference type="Proteomes" id="UP000053593"/>
    </source>
</evidence>
<reference evidence="3 4" key="1">
    <citation type="submission" date="2014-04" db="EMBL/GenBank/DDBJ databases">
        <title>Evolutionary Origins and Diversification of the Mycorrhizal Mutualists.</title>
        <authorList>
            <consortium name="DOE Joint Genome Institute"/>
            <consortium name="Mycorrhizal Genomics Consortium"/>
            <person name="Kohler A."/>
            <person name="Kuo A."/>
            <person name="Nagy L.G."/>
            <person name="Floudas D."/>
            <person name="Copeland A."/>
            <person name="Barry K.W."/>
            <person name="Cichocki N."/>
            <person name="Veneault-Fourrey C."/>
            <person name="LaButti K."/>
            <person name="Lindquist E.A."/>
            <person name="Lipzen A."/>
            <person name="Lundell T."/>
            <person name="Morin E."/>
            <person name="Murat C."/>
            <person name="Riley R."/>
            <person name="Ohm R."/>
            <person name="Sun H."/>
            <person name="Tunlid A."/>
            <person name="Henrissat B."/>
            <person name="Grigoriev I.V."/>
            <person name="Hibbett D.S."/>
            <person name="Martin F."/>
        </authorList>
    </citation>
    <scope>NUCLEOTIDE SEQUENCE [LARGE SCALE GENOMIC DNA]</scope>
    <source>
        <strain evidence="3 4">FD-317 M1</strain>
    </source>
</reference>
<keyword evidence="4" id="KW-1185">Reference proteome</keyword>
<protein>
    <recommendedName>
        <fullName evidence="2">Hypervirulence associated protein TUDOR domain-containing protein</fullName>
    </recommendedName>
</protein>
<sequence length="84" mass="8797">MSSANNTSYSVGDHVKYQAVGGGNNVPNSATQGEVTEVITGKESAGDAGVTVNASSEDPRYVIRNDKTGKETAYKERNIEGTTD</sequence>
<name>A0A0D0BG82_9AGAR</name>
<dbReference type="OrthoDB" id="10052172at2759"/>
<dbReference type="HOGENOM" id="CLU_172686_0_0_1"/>
<dbReference type="InterPro" id="IPR021331">
    <property type="entry name" value="Hva1_TUDOR"/>
</dbReference>
<feature type="domain" description="Hypervirulence associated protein TUDOR" evidence="2">
    <location>
        <begin position="12"/>
        <end position="79"/>
    </location>
</feature>
<dbReference type="AlphaFoldDB" id="A0A0D0BG82"/>
<dbReference type="Proteomes" id="UP000053593">
    <property type="component" value="Unassembled WGS sequence"/>
</dbReference>
<feature type="region of interest" description="Disordered" evidence="1">
    <location>
        <begin position="64"/>
        <end position="84"/>
    </location>
</feature>
<organism evidence="3 4">
    <name type="scientific">Collybiopsis luxurians FD-317 M1</name>
    <dbReference type="NCBI Taxonomy" id="944289"/>
    <lineage>
        <taxon>Eukaryota</taxon>
        <taxon>Fungi</taxon>
        <taxon>Dikarya</taxon>
        <taxon>Basidiomycota</taxon>
        <taxon>Agaricomycotina</taxon>
        <taxon>Agaricomycetes</taxon>
        <taxon>Agaricomycetidae</taxon>
        <taxon>Agaricales</taxon>
        <taxon>Marasmiineae</taxon>
        <taxon>Omphalotaceae</taxon>
        <taxon>Collybiopsis</taxon>
        <taxon>Collybiopsis luxurians</taxon>
    </lineage>
</organism>